<accession>A0ABZ1H1M7</accession>
<keyword evidence="2" id="KW-1185">Reference proteome</keyword>
<protein>
    <submittedName>
        <fullName evidence="1">Uncharacterized protein</fullName>
    </submittedName>
</protein>
<sequence length="101" mass="10938">MTEIARIEKRRRKRAAVSGEDPHRIRVLILCDVEVVAENARLIERLGNSGGGVPALPVLSGPGLSASTRETHGEVLLDYRLRINGEAGCGGMTLPRPVKRT</sequence>
<evidence type="ECO:0000313" key="1">
    <source>
        <dbReference type="EMBL" id="WSD11003.1"/>
    </source>
</evidence>
<dbReference type="EMBL" id="CP109134">
    <property type="protein sequence ID" value="WSD11003.1"/>
    <property type="molecule type" value="Genomic_DNA"/>
</dbReference>
<dbReference type="Proteomes" id="UP001335325">
    <property type="component" value="Chromosome"/>
</dbReference>
<organism evidence="1 2">
    <name type="scientific">Streptomyces hirsutus</name>
    <dbReference type="NCBI Taxonomy" id="35620"/>
    <lineage>
        <taxon>Bacteria</taxon>
        <taxon>Bacillati</taxon>
        <taxon>Actinomycetota</taxon>
        <taxon>Actinomycetes</taxon>
        <taxon>Kitasatosporales</taxon>
        <taxon>Streptomycetaceae</taxon>
        <taxon>Streptomyces</taxon>
    </lineage>
</organism>
<reference evidence="1 2" key="1">
    <citation type="submission" date="2022-10" db="EMBL/GenBank/DDBJ databases">
        <title>The complete genomes of actinobacterial strains from the NBC collection.</title>
        <authorList>
            <person name="Joergensen T.S."/>
            <person name="Alvarez Arevalo M."/>
            <person name="Sterndorff E.B."/>
            <person name="Faurdal D."/>
            <person name="Vuksanovic O."/>
            <person name="Mourched A.-S."/>
            <person name="Charusanti P."/>
            <person name="Shaw S."/>
            <person name="Blin K."/>
            <person name="Weber T."/>
        </authorList>
    </citation>
    <scope>NUCLEOTIDE SEQUENCE [LARGE SCALE GENOMIC DNA]</scope>
    <source>
        <strain evidence="1 2">NBC 01753</strain>
    </source>
</reference>
<name>A0ABZ1H1M7_9ACTN</name>
<evidence type="ECO:0000313" key="2">
    <source>
        <dbReference type="Proteomes" id="UP001335325"/>
    </source>
</evidence>
<dbReference type="GeneID" id="91548594"/>
<dbReference type="RefSeq" id="WP_326756674.1">
    <property type="nucleotide sequence ID" value="NZ_CP109134.1"/>
</dbReference>
<gene>
    <name evidence="1" type="ORF">OIE73_38480</name>
</gene>
<proteinExistence type="predicted"/>